<organism evidence="1 2">
    <name type="scientific">Mauremys mutica</name>
    <name type="common">yellowpond turtle</name>
    <dbReference type="NCBI Taxonomy" id="74926"/>
    <lineage>
        <taxon>Eukaryota</taxon>
        <taxon>Metazoa</taxon>
        <taxon>Chordata</taxon>
        <taxon>Craniata</taxon>
        <taxon>Vertebrata</taxon>
        <taxon>Euteleostomi</taxon>
        <taxon>Archelosauria</taxon>
        <taxon>Testudinata</taxon>
        <taxon>Testudines</taxon>
        <taxon>Cryptodira</taxon>
        <taxon>Durocryptodira</taxon>
        <taxon>Testudinoidea</taxon>
        <taxon>Geoemydidae</taxon>
        <taxon>Geoemydinae</taxon>
        <taxon>Mauremys</taxon>
    </lineage>
</organism>
<dbReference type="AlphaFoldDB" id="A0A9D4B983"/>
<accession>A0A9D4B983</accession>
<reference evidence="1" key="1">
    <citation type="submission" date="2021-09" db="EMBL/GenBank/DDBJ databases">
        <title>The genome of Mauremys mutica provides insights into the evolution of semi-aquatic lifestyle.</title>
        <authorList>
            <person name="Gong S."/>
            <person name="Gao Y."/>
        </authorList>
    </citation>
    <scope>NUCLEOTIDE SEQUENCE</scope>
    <source>
        <strain evidence="1">MM-2020</strain>
        <tissue evidence="1">Muscle</tissue>
    </source>
</reference>
<protein>
    <submittedName>
        <fullName evidence="1">Uncharacterized protein</fullName>
    </submittedName>
</protein>
<sequence>MLPVIEQFGSPGKRRWSCKLHQEARLILSTVSGVATALRRPLLFSEMAKQIWLELKQNKNINKNQPRAGNWHVKFQPKQLQFGIVMCNHKQGFTGVSVTSPACDSPGSTLLVLLVTCSTTLVLGQVS</sequence>
<dbReference type="Proteomes" id="UP000827986">
    <property type="component" value="Unassembled WGS sequence"/>
</dbReference>
<comment type="caution">
    <text evidence="1">The sequence shown here is derived from an EMBL/GenBank/DDBJ whole genome shotgun (WGS) entry which is preliminary data.</text>
</comment>
<proteinExistence type="predicted"/>
<evidence type="ECO:0000313" key="1">
    <source>
        <dbReference type="EMBL" id="KAH1185175.1"/>
    </source>
</evidence>
<keyword evidence="2" id="KW-1185">Reference proteome</keyword>
<gene>
    <name evidence="1" type="ORF">KIL84_017924</name>
</gene>
<dbReference type="EMBL" id="JAHDVG010000463">
    <property type="protein sequence ID" value="KAH1185175.1"/>
    <property type="molecule type" value="Genomic_DNA"/>
</dbReference>
<name>A0A9D4B983_9SAUR</name>
<evidence type="ECO:0000313" key="2">
    <source>
        <dbReference type="Proteomes" id="UP000827986"/>
    </source>
</evidence>